<evidence type="ECO:0000256" key="4">
    <source>
        <dbReference type="ARBA" id="ARBA00023015"/>
    </source>
</evidence>
<dbReference type="GO" id="GO:0006355">
    <property type="term" value="P:regulation of DNA-templated transcription"/>
    <property type="evidence" value="ECO:0007669"/>
    <property type="project" value="InterPro"/>
</dbReference>
<feature type="coiled-coil region" evidence="7">
    <location>
        <begin position="109"/>
        <end position="143"/>
    </location>
</feature>
<dbReference type="Pfam" id="PF25601">
    <property type="entry name" value="AAA_lid_14"/>
    <property type="match status" value="1"/>
</dbReference>
<dbReference type="SUPFAM" id="SSF46689">
    <property type="entry name" value="Homeodomain-like"/>
    <property type="match status" value="1"/>
</dbReference>
<evidence type="ECO:0000256" key="1">
    <source>
        <dbReference type="ARBA" id="ARBA00022741"/>
    </source>
</evidence>
<dbReference type="Gene3D" id="1.10.10.60">
    <property type="entry name" value="Homeodomain-like"/>
    <property type="match status" value="1"/>
</dbReference>
<evidence type="ECO:0000256" key="7">
    <source>
        <dbReference type="SAM" id="Coils"/>
    </source>
</evidence>
<gene>
    <name evidence="10" type="ORF">HF394_11165</name>
</gene>
<accession>A0A7H8QC21</accession>
<dbReference type="EMBL" id="CP051177">
    <property type="protein sequence ID" value="QKX51102.1"/>
    <property type="molecule type" value="Genomic_DNA"/>
</dbReference>
<dbReference type="InterPro" id="IPR035965">
    <property type="entry name" value="PAS-like_dom_sf"/>
</dbReference>
<reference evidence="11" key="2">
    <citation type="submission" date="2020-06" db="EMBL/GenBank/DDBJ databases">
        <title>Isolation of Planomicrobium glaciei.</title>
        <authorList>
            <person name="Malisova L."/>
            <person name="Safrankova R."/>
            <person name="Jakubu V."/>
            <person name="Spanelova P."/>
        </authorList>
    </citation>
    <scope>NUCLEOTIDE SEQUENCE [LARGE SCALE GENOMIC DNA]</scope>
    <source>
        <strain evidence="11">NRL-ATB46093</strain>
    </source>
</reference>
<evidence type="ECO:0000259" key="8">
    <source>
        <dbReference type="PROSITE" id="PS50045"/>
    </source>
</evidence>
<dbReference type="PROSITE" id="PS50045">
    <property type="entry name" value="SIGMA54_INTERACT_4"/>
    <property type="match status" value="1"/>
</dbReference>
<dbReference type="FunFam" id="3.40.50.300:FF:000006">
    <property type="entry name" value="DNA-binding transcriptional regulator NtrC"/>
    <property type="match status" value="1"/>
</dbReference>
<evidence type="ECO:0000256" key="6">
    <source>
        <dbReference type="ARBA" id="ARBA00029500"/>
    </source>
</evidence>
<feature type="domain" description="Sigma-54 factor interaction" evidence="8">
    <location>
        <begin position="150"/>
        <end position="379"/>
    </location>
</feature>
<organism evidence="10 11">
    <name type="scientific">Planococcus glaciei</name>
    <dbReference type="NCBI Taxonomy" id="459472"/>
    <lineage>
        <taxon>Bacteria</taxon>
        <taxon>Bacillati</taxon>
        <taxon>Bacillota</taxon>
        <taxon>Bacilli</taxon>
        <taxon>Bacillales</taxon>
        <taxon>Caryophanaceae</taxon>
        <taxon>Planococcus</taxon>
    </lineage>
</organism>
<dbReference type="SMART" id="SM00382">
    <property type="entry name" value="AAA"/>
    <property type="match status" value="1"/>
</dbReference>
<dbReference type="InterPro" id="IPR025944">
    <property type="entry name" value="Sigma_54_int_dom_CS"/>
</dbReference>
<dbReference type="PANTHER" id="PTHR32071:SF57">
    <property type="entry name" value="C4-DICARBOXYLATE TRANSPORT TRANSCRIPTIONAL REGULATORY PROTEIN DCTD"/>
    <property type="match status" value="1"/>
</dbReference>
<evidence type="ECO:0000313" key="10">
    <source>
        <dbReference type="EMBL" id="QKX51102.1"/>
    </source>
</evidence>
<dbReference type="GO" id="GO:0005524">
    <property type="term" value="F:ATP binding"/>
    <property type="evidence" value="ECO:0007669"/>
    <property type="project" value="UniProtKB-KW"/>
</dbReference>
<dbReference type="InterPro" id="IPR002078">
    <property type="entry name" value="Sigma_54_int"/>
</dbReference>
<dbReference type="SUPFAM" id="SSF52540">
    <property type="entry name" value="P-loop containing nucleoside triphosphate hydrolases"/>
    <property type="match status" value="1"/>
</dbReference>
<feature type="domain" description="PAS" evidence="9">
    <location>
        <begin position="6"/>
        <end position="56"/>
    </location>
</feature>
<dbReference type="SUPFAM" id="SSF55785">
    <property type="entry name" value="PYP-like sensor domain (PAS domain)"/>
    <property type="match status" value="1"/>
</dbReference>
<dbReference type="CDD" id="cd00009">
    <property type="entry name" value="AAA"/>
    <property type="match status" value="1"/>
</dbReference>
<dbReference type="PROSITE" id="PS00688">
    <property type="entry name" value="SIGMA54_INTERACT_3"/>
    <property type="match status" value="1"/>
</dbReference>
<reference evidence="10 11" key="1">
    <citation type="submission" date="2020-04" db="EMBL/GenBank/DDBJ databases">
        <authorList>
            <person name="Pajer P."/>
            <person name="Broz P."/>
        </authorList>
    </citation>
    <scope>NUCLEOTIDE SEQUENCE [LARGE SCALE GENOMIC DNA]</scope>
    <source>
        <strain evidence="11">NRL-ATB46093</strain>
    </source>
</reference>
<dbReference type="Pfam" id="PF00158">
    <property type="entry name" value="Sigma54_activat"/>
    <property type="match status" value="1"/>
</dbReference>
<dbReference type="RefSeq" id="WP_176294638.1">
    <property type="nucleotide sequence ID" value="NZ_CP051177.1"/>
</dbReference>
<keyword evidence="7" id="KW-0175">Coiled coil</keyword>
<sequence>MENYLLETELDKIIETSNNNITITDQDGIILRSNPNHWSIYGIEPNQYIGKSVYQLQEEGVLSPSIHAMVLENKEPVQILQKTKTGRTVMATGFPVFNQRGEVIRAISYSQDQTEIFNLQEQYKDLEKKLVSYQTEVEELRGKESDYHGILYRSSSIEQIVRTIYRVSKTDASVLLLGPSGVGKSTFARMLHAQSSRKDEPFIEVDCSTIPETLFESEMFGYEAGSFTGASKQGKQGLIEQAEQGTLFLDEIGELPLAMQAKLLRVLQEKKVMRIGGKKEHQVDFRLITATNKNIEEMVEKEAFRLDLFYRINIIPLQIPPLKERREDIPILVQHYVHTINEKYKMSKKLHALTYDILTQYSWPGNVRELENVIERVILTADEETIHPEHLPINIRNIGLPAENQLVAETEHDIVEDADWKTVIEKTEKALLSRALEHCKTTYEMAKSLGISQPTVVRKLKQYSIIRKG</sequence>
<dbReference type="GO" id="GO:0003677">
    <property type="term" value="F:DNA binding"/>
    <property type="evidence" value="ECO:0007669"/>
    <property type="project" value="UniProtKB-KW"/>
</dbReference>
<protein>
    <recommendedName>
        <fullName evidence="6">HTH-type transcriptional regulatory protein TyrR</fullName>
    </recommendedName>
</protein>
<dbReference type="Gene3D" id="3.30.450.20">
    <property type="entry name" value="PAS domain"/>
    <property type="match status" value="1"/>
</dbReference>
<keyword evidence="3" id="KW-0067">ATP-binding</keyword>
<dbReference type="InterPro" id="IPR058031">
    <property type="entry name" value="AAA_lid_NorR"/>
</dbReference>
<dbReference type="InterPro" id="IPR027417">
    <property type="entry name" value="P-loop_NTPase"/>
</dbReference>
<keyword evidence="4" id="KW-0805">Transcription regulation</keyword>
<dbReference type="Pfam" id="PF18024">
    <property type="entry name" value="HTH_50"/>
    <property type="match status" value="1"/>
</dbReference>
<dbReference type="Proteomes" id="UP000509222">
    <property type="component" value="Chromosome"/>
</dbReference>
<keyword evidence="1" id="KW-0547">Nucleotide-binding</keyword>
<proteinExistence type="predicted"/>
<dbReference type="InterPro" id="IPR030828">
    <property type="entry name" value="HTH_TyrR"/>
</dbReference>
<evidence type="ECO:0000313" key="11">
    <source>
        <dbReference type="Proteomes" id="UP000509222"/>
    </source>
</evidence>
<name>A0A7H8QC21_9BACL</name>
<dbReference type="Gene3D" id="1.10.8.60">
    <property type="match status" value="1"/>
</dbReference>
<keyword evidence="2" id="KW-0058">Aromatic hydrocarbons catabolism</keyword>
<evidence type="ECO:0000256" key="2">
    <source>
        <dbReference type="ARBA" id="ARBA00022797"/>
    </source>
</evidence>
<dbReference type="InterPro" id="IPR000014">
    <property type="entry name" value="PAS"/>
</dbReference>
<dbReference type="InterPro" id="IPR003593">
    <property type="entry name" value="AAA+_ATPase"/>
</dbReference>
<dbReference type="AlphaFoldDB" id="A0A7H8QC21"/>
<dbReference type="Gene3D" id="3.40.50.300">
    <property type="entry name" value="P-loop containing nucleotide triphosphate hydrolases"/>
    <property type="match status" value="1"/>
</dbReference>
<dbReference type="InterPro" id="IPR009057">
    <property type="entry name" value="Homeodomain-like_sf"/>
</dbReference>
<keyword evidence="11" id="KW-1185">Reference proteome</keyword>
<evidence type="ECO:0000259" key="9">
    <source>
        <dbReference type="PROSITE" id="PS50112"/>
    </source>
</evidence>
<dbReference type="Pfam" id="PF13426">
    <property type="entry name" value="PAS_9"/>
    <property type="match status" value="1"/>
</dbReference>
<evidence type="ECO:0000256" key="3">
    <source>
        <dbReference type="ARBA" id="ARBA00022840"/>
    </source>
</evidence>
<dbReference type="PROSITE" id="PS50112">
    <property type="entry name" value="PAS"/>
    <property type="match status" value="1"/>
</dbReference>
<keyword evidence="5" id="KW-0804">Transcription</keyword>
<evidence type="ECO:0000256" key="5">
    <source>
        <dbReference type="ARBA" id="ARBA00023163"/>
    </source>
</evidence>
<dbReference type="PANTHER" id="PTHR32071">
    <property type="entry name" value="TRANSCRIPTIONAL REGULATORY PROTEIN"/>
    <property type="match status" value="1"/>
</dbReference>